<proteinExistence type="predicted"/>
<reference evidence="1 3" key="1">
    <citation type="journal article" date="2020" name="Microorganisms">
        <title>Reliable Identification of Environmental Pseudomonas Isolates Using the rpoD Gene.</title>
        <authorList>
            <consortium name="The Broad Institute Genome Sequencing Platform"/>
            <person name="Girard L."/>
            <person name="Lood C."/>
            <person name="Rokni-Zadeh H."/>
            <person name="van Noort V."/>
            <person name="Lavigne R."/>
            <person name="De Mot R."/>
        </authorList>
    </citation>
    <scope>NUCLEOTIDE SEQUENCE</scope>
    <source>
        <strain evidence="1 3">SWRI153</strain>
    </source>
</reference>
<keyword evidence="3" id="KW-1185">Reference proteome</keyword>
<dbReference type="PANTHER" id="PTHR45128:SF2">
    <property type="entry name" value="METHYLTRANSFERASE DOMAIN-CONTAINING PROTEIN"/>
    <property type="match status" value="1"/>
</dbReference>
<dbReference type="InterPro" id="IPR053173">
    <property type="entry name" value="SAM-binding_MTase"/>
</dbReference>
<evidence type="ECO:0000313" key="2">
    <source>
        <dbReference type="EMBL" id="MBV4488373.1"/>
    </source>
</evidence>
<comment type="caution">
    <text evidence="1">The sequence shown here is derived from an EMBL/GenBank/DDBJ whole genome shotgun (WGS) entry which is preliminary data.</text>
</comment>
<dbReference type="Gene3D" id="3.40.50.150">
    <property type="entry name" value="Vaccinia Virus protein VP39"/>
    <property type="match status" value="1"/>
</dbReference>
<name>A0A923F7G1_9PSED</name>
<dbReference type="PANTHER" id="PTHR45128">
    <property type="entry name" value="METHYLTRANSFERASE TYPE 11"/>
    <property type="match status" value="1"/>
</dbReference>
<dbReference type="EMBL" id="JABWQP020000015">
    <property type="protein sequence ID" value="MBV4488373.1"/>
    <property type="molecule type" value="Genomic_DNA"/>
</dbReference>
<dbReference type="Proteomes" id="UP000648816">
    <property type="component" value="Unassembled WGS sequence"/>
</dbReference>
<sequence length="244" mass="26219">MDEARQNELMGKLVRTLRDNGALPRDGHHPCMISGTERFFRAGYKGPLIAEWLPALDGVIAKLEQGARVAGIGCGHGASAAIMAQAFPKSSFAGFDAQAPLIDNATQGAEEGNVGSLAGLFDGSAQNYPGGDYDLICFFHCLHEMKDPVGAARHAYESLKDDGTVLLVESFADDRPAGNLNAVGRSFYAASTFNCTPDSLPQDGPRLGAQTVEVRLRKVFVDAGFKQFRRATQTPFNLILEARK</sequence>
<evidence type="ECO:0000313" key="3">
    <source>
        <dbReference type="Proteomes" id="UP000648816"/>
    </source>
</evidence>
<keyword evidence="1" id="KW-0808">Transferase</keyword>
<evidence type="ECO:0000313" key="1">
    <source>
        <dbReference type="EMBL" id="MBC3344415.1"/>
    </source>
</evidence>
<dbReference type="AlphaFoldDB" id="A0A923F7G1"/>
<gene>
    <name evidence="2" type="ORF">HU727_022570</name>
    <name evidence="1" type="ORF">HU727_22515</name>
</gene>
<protein>
    <submittedName>
        <fullName evidence="1">Class I SAM-dependent methyltransferase</fullName>
    </submittedName>
</protein>
<dbReference type="InterPro" id="IPR029063">
    <property type="entry name" value="SAM-dependent_MTases_sf"/>
</dbReference>
<dbReference type="GO" id="GO:0008168">
    <property type="term" value="F:methyltransferase activity"/>
    <property type="evidence" value="ECO:0007669"/>
    <property type="project" value="UniProtKB-KW"/>
</dbReference>
<dbReference type="GO" id="GO:0032259">
    <property type="term" value="P:methylation"/>
    <property type="evidence" value="ECO:0007669"/>
    <property type="project" value="UniProtKB-KW"/>
</dbReference>
<keyword evidence="1" id="KW-0489">Methyltransferase</keyword>
<accession>A0A923F7G1</accession>
<dbReference type="SUPFAM" id="SSF53335">
    <property type="entry name" value="S-adenosyl-L-methionine-dependent methyltransferases"/>
    <property type="match status" value="1"/>
</dbReference>
<reference evidence="1" key="2">
    <citation type="submission" date="2020-07" db="EMBL/GenBank/DDBJ databases">
        <authorList>
            <person name="Lood C."/>
            <person name="Girard L."/>
        </authorList>
    </citation>
    <scope>NUCLEOTIDE SEQUENCE</scope>
    <source>
        <strain evidence="1">SWRI153</strain>
    </source>
</reference>
<reference evidence="2" key="3">
    <citation type="submission" date="2021-06" db="EMBL/GenBank/DDBJ databases">
        <title>Updating the genus Pseudomonas: Description of 43 new species and partition of the Pseudomonas putida group.</title>
        <authorList>
            <person name="Girard L."/>
            <person name="Lood C."/>
            <person name="Vandamme P."/>
            <person name="Rokni-Zadeh H."/>
            <person name="Van Noort V."/>
            <person name="Hofte M."/>
            <person name="Lavigne R."/>
            <person name="De Mot R."/>
        </authorList>
    </citation>
    <scope>NUCLEOTIDE SEQUENCE</scope>
    <source>
        <strain evidence="2">SWRI153</strain>
    </source>
</reference>
<dbReference type="EMBL" id="JABWQP010000016">
    <property type="protein sequence ID" value="MBC3344415.1"/>
    <property type="molecule type" value="Genomic_DNA"/>
</dbReference>
<dbReference type="Pfam" id="PF13489">
    <property type="entry name" value="Methyltransf_23"/>
    <property type="match status" value="1"/>
</dbReference>
<organism evidence="1">
    <name type="scientific">Pseudomonas khorasanensis</name>
    <dbReference type="NCBI Taxonomy" id="2745508"/>
    <lineage>
        <taxon>Bacteria</taxon>
        <taxon>Pseudomonadati</taxon>
        <taxon>Pseudomonadota</taxon>
        <taxon>Gammaproteobacteria</taxon>
        <taxon>Pseudomonadales</taxon>
        <taxon>Pseudomonadaceae</taxon>
        <taxon>Pseudomonas</taxon>
    </lineage>
</organism>